<dbReference type="GO" id="GO:0003700">
    <property type="term" value="F:DNA-binding transcription factor activity"/>
    <property type="evidence" value="ECO:0007669"/>
    <property type="project" value="InterPro"/>
</dbReference>
<feature type="domain" description="HTH gntR-type" evidence="5">
    <location>
        <begin position="85"/>
        <end position="153"/>
    </location>
</feature>
<evidence type="ECO:0000256" key="2">
    <source>
        <dbReference type="ARBA" id="ARBA00023125"/>
    </source>
</evidence>
<protein>
    <recommendedName>
        <fullName evidence="5">HTH gntR-type domain-containing protein</fullName>
    </recommendedName>
</protein>
<dbReference type="AlphaFoldDB" id="A0A5M3XDQ9"/>
<dbReference type="Gene3D" id="1.10.10.10">
    <property type="entry name" value="Winged helix-like DNA-binding domain superfamily/Winged helix DNA-binding domain"/>
    <property type="match status" value="2"/>
</dbReference>
<dbReference type="InterPro" id="IPR036388">
    <property type="entry name" value="WH-like_DNA-bd_sf"/>
</dbReference>
<dbReference type="SMART" id="SM00345">
    <property type="entry name" value="HTH_GNTR"/>
    <property type="match status" value="2"/>
</dbReference>
<accession>A0A5M3XDQ9</accession>
<evidence type="ECO:0000313" key="6">
    <source>
        <dbReference type="EMBL" id="GES17043.1"/>
    </source>
</evidence>
<dbReference type="OrthoDB" id="4338617at2"/>
<dbReference type="PROSITE" id="PS50949">
    <property type="entry name" value="HTH_GNTR"/>
    <property type="match status" value="2"/>
</dbReference>
<dbReference type="PANTHER" id="PTHR44846">
    <property type="entry name" value="MANNOSYL-D-GLYCERATE TRANSPORT/METABOLISM SYSTEM REPRESSOR MNGR-RELATED"/>
    <property type="match status" value="1"/>
</dbReference>
<dbReference type="RefSeq" id="WP_155362019.1">
    <property type="nucleotide sequence ID" value="NZ_BAAAHL010000001.1"/>
</dbReference>
<name>A0A5M3XDQ9_9ACTN</name>
<keyword evidence="2" id="KW-0238">DNA-binding</keyword>
<dbReference type="GO" id="GO:0045892">
    <property type="term" value="P:negative regulation of DNA-templated transcription"/>
    <property type="evidence" value="ECO:0007669"/>
    <property type="project" value="TreeGrafter"/>
</dbReference>
<dbReference type="Proteomes" id="UP000331127">
    <property type="component" value="Unassembled WGS sequence"/>
</dbReference>
<dbReference type="SUPFAM" id="SSF46785">
    <property type="entry name" value="Winged helix' DNA-binding domain"/>
    <property type="match status" value="2"/>
</dbReference>
<reference evidence="6 7" key="1">
    <citation type="submission" date="2019-10" db="EMBL/GenBank/DDBJ databases">
        <title>Whole genome shotgun sequence of Acrocarpospora macrocephala NBRC 16266.</title>
        <authorList>
            <person name="Ichikawa N."/>
            <person name="Kimura A."/>
            <person name="Kitahashi Y."/>
            <person name="Komaki H."/>
            <person name="Oguchi A."/>
        </authorList>
    </citation>
    <scope>NUCLEOTIDE SEQUENCE [LARGE SCALE GENOMIC DNA]</scope>
    <source>
        <strain evidence="6 7">NBRC 16266</strain>
    </source>
</reference>
<dbReference type="InterPro" id="IPR036390">
    <property type="entry name" value="WH_DNA-bd_sf"/>
</dbReference>
<gene>
    <name evidence="6" type="ORF">Amac_106410</name>
</gene>
<dbReference type="InterPro" id="IPR050679">
    <property type="entry name" value="Bact_HTH_transcr_reg"/>
</dbReference>
<comment type="caution">
    <text evidence="6">The sequence shown here is derived from an EMBL/GenBank/DDBJ whole genome shotgun (WGS) entry which is preliminary data.</text>
</comment>
<evidence type="ECO:0000313" key="7">
    <source>
        <dbReference type="Proteomes" id="UP000331127"/>
    </source>
</evidence>
<evidence type="ECO:0000259" key="5">
    <source>
        <dbReference type="PROSITE" id="PS50949"/>
    </source>
</evidence>
<keyword evidence="1" id="KW-0805">Transcription regulation</keyword>
<organism evidence="6 7">
    <name type="scientific">Acrocarpospora macrocephala</name>
    <dbReference type="NCBI Taxonomy" id="150177"/>
    <lineage>
        <taxon>Bacteria</taxon>
        <taxon>Bacillati</taxon>
        <taxon>Actinomycetota</taxon>
        <taxon>Actinomycetes</taxon>
        <taxon>Streptosporangiales</taxon>
        <taxon>Streptosporangiaceae</taxon>
        <taxon>Acrocarpospora</taxon>
    </lineage>
</organism>
<feature type="region of interest" description="Disordered" evidence="4">
    <location>
        <begin position="150"/>
        <end position="169"/>
    </location>
</feature>
<dbReference type="EMBL" id="BLAE01000135">
    <property type="protein sequence ID" value="GES17043.1"/>
    <property type="molecule type" value="Genomic_DNA"/>
</dbReference>
<evidence type="ECO:0000256" key="3">
    <source>
        <dbReference type="ARBA" id="ARBA00023163"/>
    </source>
</evidence>
<feature type="domain" description="HTH gntR-type" evidence="5">
    <location>
        <begin position="8"/>
        <end position="76"/>
    </location>
</feature>
<dbReference type="Pfam" id="PF00392">
    <property type="entry name" value="GntR"/>
    <property type="match status" value="2"/>
</dbReference>
<evidence type="ECO:0000256" key="4">
    <source>
        <dbReference type="SAM" id="MobiDB-lite"/>
    </source>
</evidence>
<keyword evidence="3" id="KW-0804">Transcription</keyword>
<evidence type="ECO:0000256" key="1">
    <source>
        <dbReference type="ARBA" id="ARBA00023015"/>
    </source>
</evidence>
<keyword evidence="7" id="KW-1185">Reference proteome</keyword>
<sequence>MLDRDGHIPLYRQIADIVGERILNGELTPGEPVPSETELKRDFDVAQMTARRVHRELRDRQLIHTVPGEGSFVGAPGTPRPPYLAPLYRQIADEVAATIRSGEIGANRPIPSERTLMLEHGVAKATIRQAIALLRTEGWVFTVPYRGTFASPPEHWPAPEPQSAAPPSP</sequence>
<dbReference type="PRINTS" id="PR00035">
    <property type="entry name" value="HTHGNTR"/>
</dbReference>
<feature type="compositionally biased region" description="Pro residues" evidence="4">
    <location>
        <begin position="154"/>
        <end position="169"/>
    </location>
</feature>
<dbReference type="GO" id="GO:0003677">
    <property type="term" value="F:DNA binding"/>
    <property type="evidence" value="ECO:0007669"/>
    <property type="project" value="UniProtKB-KW"/>
</dbReference>
<proteinExistence type="predicted"/>
<dbReference type="PANTHER" id="PTHR44846:SF17">
    <property type="entry name" value="GNTR-FAMILY TRANSCRIPTIONAL REGULATOR"/>
    <property type="match status" value="1"/>
</dbReference>
<dbReference type="CDD" id="cd07377">
    <property type="entry name" value="WHTH_GntR"/>
    <property type="match status" value="2"/>
</dbReference>
<dbReference type="InterPro" id="IPR000524">
    <property type="entry name" value="Tscrpt_reg_HTH_GntR"/>
</dbReference>